<feature type="transmembrane region" description="Helical" evidence="6">
    <location>
        <begin position="27"/>
        <end position="48"/>
    </location>
</feature>
<evidence type="ECO:0000256" key="1">
    <source>
        <dbReference type="ARBA" id="ARBA00000085"/>
    </source>
</evidence>
<comment type="catalytic activity">
    <reaction evidence="1">
        <text>ATP + protein L-histidine = ADP + protein N-phospho-L-histidine.</text>
        <dbReference type="EC" id="2.7.13.3"/>
    </reaction>
</comment>
<protein>
    <recommendedName>
        <fullName evidence="2">histidine kinase</fullName>
        <ecNumber evidence="2">2.7.13.3</ecNumber>
    </recommendedName>
</protein>
<dbReference type="EC" id="2.7.13.3" evidence="2"/>
<dbReference type="SMART" id="SM00448">
    <property type="entry name" value="REC"/>
    <property type="match status" value="1"/>
</dbReference>
<keyword evidence="9" id="KW-0547">Nucleotide-binding</keyword>
<dbReference type="Gene3D" id="3.40.50.2300">
    <property type="match status" value="1"/>
</dbReference>
<dbReference type="InterPro" id="IPR011006">
    <property type="entry name" value="CheY-like_superfamily"/>
</dbReference>
<evidence type="ECO:0000259" key="7">
    <source>
        <dbReference type="PROSITE" id="PS50109"/>
    </source>
</evidence>
<dbReference type="Proteomes" id="UP001214250">
    <property type="component" value="Chromosome 2"/>
</dbReference>
<evidence type="ECO:0000256" key="3">
    <source>
        <dbReference type="ARBA" id="ARBA00022553"/>
    </source>
</evidence>
<proteinExistence type="predicted"/>
<organism evidence="9 10">
    <name type="scientific">Lentisphaera profundi</name>
    <dbReference type="NCBI Taxonomy" id="1658616"/>
    <lineage>
        <taxon>Bacteria</taxon>
        <taxon>Pseudomonadati</taxon>
        <taxon>Lentisphaerota</taxon>
        <taxon>Lentisphaeria</taxon>
        <taxon>Lentisphaerales</taxon>
        <taxon>Lentisphaeraceae</taxon>
        <taxon>Lentisphaera</taxon>
    </lineage>
</organism>
<dbReference type="InterPro" id="IPR003594">
    <property type="entry name" value="HATPase_dom"/>
</dbReference>
<dbReference type="CDD" id="cd00082">
    <property type="entry name" value="HisKA"/>
    <property type="match status" value="1"/>
</dbReference>
<feature type="domain" description="Histidine kinase" evidence="7">
    <location>
        <begin position="173"/>
        <end position="398"/>
    </location>
</feature>
<dbReference type="InterPro" id="IPR003661">
    <property type="entry name" value="HisK_dim/P_dom"/>
</dbReference>
<evidence type="ECO:0000256" key="6">
    <source>
        <dbReference type="SAM" id="Phobius"/>
    </source>
</evidence>
<dbReference type="InterPro" id="IPR005467">
    <property type="entry name" value="His_kinase_dom"/>
</dbReference>
<accession>A0ABY7VXU0</accession>
<evidence type="ECO:0000313" key="10">
    <source>
        <dbReference type="Proteomes" id="UP001214250"/>
    </source>
</evidence>
<dbReference type="Gene3D" id="3.30.565.10">
    <property type="entry name" value="Histidine kinase-like ATPase, C-terminal domain"/>
    <property type="match status" value="1"/>
</dbReference>
<dbReference type="SMART" id="SM00388">
    <property type="entry name" value="HisKA"/>
    <property type="match status" value="1"/>
</dbReference>
<dbReference type="Pfam" id="PF02518">
    <property type="entry name" value="HATPase_c"/>
    <property type="match status" value="1"/>
</dbReference>
<dbReference type="InterPro" id="IPR036890">
    <property type="entry name" value="HATPase_C_sf"/>
</dbReference>
<evidence type="ECO:0000256" key="2">
    <source>
        <dbReference type="ARBA" id="ARBA00012438"/>
    </source>
</evidence>
<dbReference type="SMART" id="SM00387">
    <property type="entry name" value="HATPase_c"/>
    <property type="match status" value="1"/>
</dbReference>
<evidence type="ECO:0000256" key="5">
    <source>
        <dbReference type="PROSITE-ProRule" id="PRU00169"/>
    </source>
</evidence>
<dbReference type="Pfam" id="PF00512">
    <property type="entry name" value="HisKA"/>
    <property type="match status" value="1"/>
</dbReference>
<dbReference type="PROSITE" id="PS50109">
    <property type="entry name" value="HIS_KIN"/>
    <property type="match status" value="1"/>
</dbReference>
<dbReference type="InterPro" id="IPR004358">
    <property type="entry name" value="Sig_transdc_His_kin-like_C"/>
</dbReference>
<name>A0ABY7VXU0_9BACT</name>
<gene>
    <name evidence="9" type="ORF">PQO03_19940</name>
</gene>
<keyword evidence="6" id="KW-1133">Transmembrane helix</keyword>
<keyword evidence="9" id="KW-0067">ATP-binding</keyword>
<feature type="transmembrane region" description="Helical" evidence="6">
    <location>
        <begin position="92"/>
        <end position="112"/>
    </location>
</feature>
<dbReference type="InterPro" id="IPR001789">
    <property type="entry name" value="Sig_transdc_resp-reg_receiver"/>
</dbReference>
<keyword evidence="10" id="KW-1185">Reference proteome</keyword>
<dbReference type="SUPFAM" id="SSF55874">
    <property type="entry name" value="ATPase domain of HSP90 chaperone/DNA topoisomerase II/histidine kinase"/>
    <property type="match status" value="1"/>
</dbReference>
<feature type="modified residue" description="4-aspartylphosphate" evidence="5">
    <location>
        <position position="472"/>
    </location>
</feature>
<keyword evidence="3 5" id="KW-0597">Phosphoprotein</keyword>
<sequence>MNFFDISRFPARWNCGTWPEYLGWMHIISDVLTALAYFAIPTLIIIFIRKRKEWKCPALLYLFIIAMFCACGLTHLIEAIIFWYPIYPLGGVMKVITAIVSIIAVIVIFKFVPKALEIPAIVDANRILEVKVRERTDQLEAQSAELRRSNLKLQQQTEKANYANRSKSEFLANMSHEIRTPMNAILGFSELMERMDLDDKSQQFVKRIRSSGKSLLNLINEILDLAKVEAGKLKIHCTPAEPRVLLEEIRCLFEQKIIEYGVAFKLEIDEHVPKLLMYDEGRLRQVLVNILSNATKFTSEGYIHLDIKSSTPQDDPQENRVDLTITVEDSGIGIAQDQVDDIFEAFGQAHGQGVTEYGGTGLGLSISKSLMEMMGGRIKVESELGKGSIFQLELFGVEIVTIDDREIEAVRLEPDTVNFAPAKILIVDDMDFNRELLRSFLEPYHFEFYEAHDGFEAVEQAKIQRPDLIFMDMIMPKMNGYEATGIIRNDQELANIPIIALTASALKAEEIVLRELCSGYLCKPLDLSRLLNEMIKFLDHEILDLSQ</sequence>
<dbReference type="Pfam" id="PF00072">
    <property type="entry name" value="Response_reg"/>
    <property type="match status" value="1"/>
</dbReference>
<dbReference type="InterPro" id="IPR036097">
    <property type="entry name" value="HisK_dim/P_sf"/>
</dbReference>
<dbReference type="CDD" id="cd16922">
    <property type="entry name" value="HATPase_EvgS-ArcB-TorS-like"/>
    <property type="match status" value="1"/>
</dbReference>
<keyword evidence="6" id="KW-0472">Membrane</keyword>
<dbReference type="PANTHER" id="PTHR45339:SF1">
    <property type="entry name" value="HYBRID SIGNAL TRANSDUCTION HISTIDINE KINASE J"/>
    <property type="match status" value="1"/>
</dbReference>
<dbReference type="PRINTS" id="PR00344">
    <property type="entry name" value="BCTRLSENSOR"/>
</dbReference>
<dbReference type="RefSeq" id="WP_274152872.1">
    <property type="nucleotide sequence ID" value="NZ_CP117812.1"/>
</dbReference>
<dbReference type="Gene3D" id="1.10.287.130">
    <property type="match status" value="1"/>
</dbReference>
<feature type="domain" description="Response regulatory" evidence="8">
    <location>
        <begin position="423"/>
        <end position="538"/>
    </location>
</feature>
<dbReference type="GO" id="GO:0005524">
    <property type="term" value="F:ATP binding"/>
    <property type="evidence" value="ECO:0007669"/>
    <property type="project" value="UniProtKB-KW"/>
</dbReference>
<evidence type="ECO:0000256" key="4">
    <source>
        <dbReference type="ARBA" id="ARBA00023012"/>
    </source>
</evidence>
<dbReference type="PANTHER" id="PTHR45339">
    <property type="entry name" value="HYBRID SIGNAL TRANSDUCTION HISTIDINE KINASE J"/>
    <property type="match status" value="1"/>
</dbReference>
<evidence type="ECO:0000259" key="8">
    <source>
        <dbReference type="PROSITE" id="PS50110"/>
    </source>
</evidence>
<reference evidence="9 10" key="1">
    <citation type="submission" date="2023-02" db="EMBL/GenBank/DDBJ databases">
        <title>Genome sequence of Lentisphaera profundi SAORIC-696.</title>
        <authorList>
            <person name="Kim e."/>
            <person name="Cho J.-C."/>
            <person name="Choi A."/>
            <person name="Kang I."/>
        </authorList>
    </citation>
    <scope>NUCLEOTIDE SEQUENCE [LARGE SCALE GENOMIC DNA]</scope>
    <source>
        <strain evidence="9 10">SAORIC-696</strain>
    </source>
</reference>
<dbReference type="SUPFAM" id="SSF47384">
    <property type="entry name" value="Homodimeric domain of signal transducing histidine kinase"/>
    <property type="match status" value="1"/>
</dbReference>
<keyword evidence="4" id="KW-0902">Two-component regulatory system</keyword>
<dbReference type="InterPro" id="IPR058544">
    <property type="entry name" value="ETR1_N"/>
</dbReference>
<dbReference type="EMBL" id="CP117812">
    <property type="protein sequence ID" value="WDE98093.1"/>
    <property type="molecule type" value="Genomic_DNA"/>
</dbReference>
<dbReference type="Pfam" id="PF25487">
    <property type="entry name" value="ETR1_N"/>
    <property type="match status" value="1"/>
</dbReference>
<feature type="transmembrane region" description="Helical" evidence="6">
    <location>
        <begin position="60"/>
        <end position="86"/>
    </location>
</feature>
<keyword evidence="6" id="KW-0812">Transmembrane</keyword>
<evidence type="ECO:0000313" key="9">
    <source>
        <dbReference type="EMBL" id="WDE98093.1"/>
    </source>
</evidence>
<dbReference type="PROSITE" id="PS50110">
    <property type="entry name" value="RESPONSE_REGULATORY"/>
    <property type="match status" value="1"/>
</dbReference>
<dbReference type="SUPFAM" id="SSF52172">
    <property type="entry name" value="CheY-like"/>
    <property type="match status" value="1"/>
</dbReference>